<dbReference type="SUPFAM" id="SSF47986">
    <property type="entry name" value="DEATH domain"/>
    <property type="match status" value="1"/>
</dbReference>
<name>A0A6S7K399_PARCT</name>
<dbReference type="GO" id="GO:0008270">
    <property type="term" value="F:zinc ion binding"/>
    <property type="evidence" value="ECO:0007669"/>
    <property type="project" value="InterPro"/>
</dbReference>
<feature type="compositionally biased region" description="Low complexity" evidence="1">
    <location>
        <begin position="712"/>
        <end position="721"/>
    </location>
</feature>
<dbReference type="SUPFAM" id="SSF161219">
    <property type="entry name" value="CHY zinc finger-like"/>
    <property type="match status" value="1"/>
</dbReference>
<evidence type="ECO:0000313" key="3">
    <source>
        <dbReference type="Proteomes" id="UP001152795"/>
    </source>
</evidence>
<dbReference type="PROSITE" id="PS50168">
    <property type="entry name" value="DED"/>
    <property type="match status" value="1"/>
</dbReference>
<feature type="compositionally biased region" description="Basic and acidic residues" evidence="1">
    <location>
        <begin position="154"/>
        <end position="164"/>
    </location>
</feature>
<reference evidence="2" key="1">
    <citation type="submission" date="2020-04" db="EMBL/GenBank/DDBJ databases">
        <authorList>
            <person name="Alioto T."/>
            <person name="Alioto T."/>
            <person name="Gomez Garrido J."/>
        </authorList>
    </citation>
    <scope>NUCLEOTIDE SEQUENCE</scope>
    <source>
        <strain evidence="2">A484AB</strain>
    </source>
</reference>
<accession>A0A6S7K399</accession>
<evidence type="ECO:0000256" key="1">
    <source>
        <dbReference type="SAM" id="MobiDB-lite"/>
    </source>
</evidence>
<feature type="region of interest" description="Disordered" evidence="1">
    <location>
        <begin position="118"/>
        <end position="196"/>
    </location>
</feature>
<dbReference type="InterPro" id="IPR011029">
    <property type="entry name" value="DEATH-like_dom_sf"/>
</dbReference>
<feature type="compositionally biased region" description="Polar residues" evidence="1">
    <location>
        <begin position="603"/>
        <end position="654"/>
    </location>
</feature>
<gene>
    <name evidence="2" type="ORF">PACLA_8A086637</name>
</gene>
<dbReference type="InterPro" id="IPR001875">
    <property type="entry name" value="DED_dom"/>
</dbReference>
<dbReference type="InterPro" id="IPR008913">
    <property type="entry name" value="Znf_CHY"/>
</dbReference>
<dbReference type="AlphaFoldDB" id="A0A6S7K399"/>
<keyword evidence="3" id="KW-1185">Reference proteome</keyword>
<feature type="non-terminal residue" evidence="2">
    <location>
        <position position="1"/>
    </location>
</feature>
<dbReference type="Pfam" id="PF05495">
    <property type="entry name" value="zf-CHY"/>
    <property type="match status" value="1"/>
</dbReference>
<feature type="compositionally biased region" description="Basic and acidic residues" evidence="1">
    <location>
        <begin position="183"/>
        <end position="196"/>
    </location>
</feature>
<feature type="compositionally biased region" description="Basic and acidic residues" evidence="1">
    <location>
        <begin position="121"/>
        <end position="133"/>
    </location>
</feature>
<feature type="compositionally biased region" description="Polar residues" evidence="1">
    <location>
        <begin position="723"/>
        <end position="740"/>
    </location>
</feature>
<feature type="region of interest" description="Disordered" evidence="1">
    <location>
        <begin position="211"/>
        <end position="241"/>
    </location>
</feature>
<dbReference type="GO" id="GO:0042981">
    <property type="term" value="P:regulation of apoptotic process"/>
    <property type="evidence" value="ECO:0007669"/>
    <property type="project" value="InterPro"/>
</dbReference>
<feature type="compositionally biased region" description="Basic residues" evidence="1">
    <location>
        <begin position="216"/>
        <end position="229"/>
    </location>
</feature>
<feature type="region of interest" description="Disordered" evidence="1">
    <location>
        <begin position="338"/>
        <end position="440"/>
    </location>
</feature>
<feature type="compositionally biased region" description="Polar residues" evidence="1">
    <location>
        <begin position="386"/>
        <end position="410"/>
    </location>
</feature>
<dbReference type="InterPro" id="IPR037274">
    <property type="entry name" value="Znf_CHY_sf"/>
</dbReference>
<sequence>MESYSDTFDLVVFNFLKECILLPQIHSLQCSFVVVENMAHYTLHESQKCTSEIRLRLAEVAKSLDLFDKYVESPSNKTAKTLKQSFDNSKSTYNELSADEIDEMLECTRTSLLKFIPDSDNENRKSKDSDHKSSNSVNKNVNLFDFQPDSISEDASKNEKEKTSIRSPNLKNENSFQSSSENKQQEEKQHFNTAQSKEHEKFEDLLMQSSQELKQKQKKVPTSKTKAKKFVGSDQDPSIGQPLVEERSKKVEMKIYTDVSSIDKEMDALKSLNCEHPKSLRKPEIEIHFLRKEIESLKIENQKILAEHGQILVEQTAKESEERKSDLFQRIFRSEAKQSVVSTTASSEQPAQGAEALQGGNHQRGKQETATRDKDESKIQGRDENSTGISTYRSNSENQNPTTQNSSSIASKEKTSGGEGIDTSGHVKGTGDAASTSRDENNTLQSYENLSFSVQQDVSNGTEYISLGNVPPTSVATTLYNNYKFLLLSLGQSLLSSDVVKLMDWASQNFSIENAQNATDVLLQLDQKRIINASDLSPLRDFFESIIRIDLAYIIDEFLLGNYSLLRQISALKTRDVNRAQNPQYGSTSRFTSFLKTLSSSRSYTQGSRTAGSNVAASGSLQMSTNRNPATSRTPENSNGPQSSLAQQNRQPALSSFLRYPNTNNTNLVSRSPNENQSKAHEQRNVKPIATGFTETSVVVADSPVTNERRTTASNSSTRTNPPVKNNGSRITIGSNGSKLSKFSREGAERSIVSFAHAPNPSRNQDLDLESNWLCSHYKRLCYVKFECCDNFWPCHRCHNNQSTCGRKKLKSRDTQMVKCVYCNKEQQ</sequence>
<feature type="compositionally biased region" description="Polar residues" evidence="1">
    <location>
        <begin position="661"/>
        <end position="677"/>
    </location>
</feature>
<feature type="compositionally biased region" description="Polar residues" evidence="1">
    <location>
        <begin position="165"/>
        <end position="182"/>
    </location>
</feature>
<organism evidence="2 3">
    <name type="scientific">Paramuricea clavata</name>
    <name type="common">Red gorgonian</name>
    <name type="synonym">Violescent sea-whip</name>
    <dbReference type="NCBI Taxonomy" id="317549"/>
    <lineage>
        <taxon>Eukaryota</taxon>
        <taxon>Metazoa</taxon>
        <taxon>Cnidaria</taxon>
        <taxon>Anthozoa</taxon>
        <taxon>Octocorallia</taxon>
        <taxon>Malacalcyonacea</taxon>
        <taxon>Plexauridae</taxon>
        <taxon>Paramuricea</taxon>
    </lineage>
</organism>
<feature type="compositionally biased region" description="Polar residues" evidence="1">
    <location>
        <begin position="338"/>
        <end position="350"/>
    </location>
</feature>
<feature type="compositionally biased region" description="Basic and acidic residues" evidence="1">
    <location>
        <begin position="365"/>
        <end position="385"/>
    </location>
</feature>
<dbReference type="Gene3D" id="1.10.533.10">
    <property type="entry name" value="Death Domain, Fas"/>
    <property type="match status" value="1"/>
</dbReference>
<protein>
    <submittedName>
        <fullName evidence="2">RING finger and CHY zinc finger domain-containing 1-like</fullName>
    </submittedName>
</protein>
<comment type="caution">
    <text evidence="2">The sequence shown here is derived from an EMBL/GenBank/DDBJ whole genome shotgun (WGS) entry which is preliminary data.</text>
</comment>
<evidence type="ECO:0000313" key="2">
    <source>
        <dbReference type="EMBL" id="CAB4039825.1"/>
    </source>
</evidence>
<dbReference type="Proteomes" id="UP001152795">
    <property type="component" value="Unassembled WGS sequence"/>
</dbReference>
<feature type="region of interest" description="Disordered" evidence="1">
    <location>
        <begin position="603"/>
        <end position="740"/>
    </location>
</feature>
<proteinExistence type="predicted"/>
<dbReference type="EMBL" id="CACRXK020025924">
    <property type="protein sequence ID" value="CAB4039825.1"/>
    <property type="molecule type" value="Genomic_DNA"/>
</dbReference>
<dbReference type="PROSITE" id="PS51266">
    <property type="entry name" value="ZF_CHY"/>
    <property type="match status" value="1"/>
</dbReference>